<dbReference type="Proteomes" id="UP001194469">
    <property type="component" value="Unassembled WGS sequence"/>
</dbReference>
<comment type="caution">
    <text evidence="3">The sequence shown here is derived from an EMBL/GenBank/DDBJ whole genome shotgun (WGS) entry which is preliminary data.</text>
</comment>
<dbReference type="Gene3D" id="3.40.50.720">
    <property type="entry name" value="NAD(P)-binding Rossmann-like Domain"/>
    <property type="match status" value="1"/>
</dbReference>
<evidence type="ECO:0000313" key="4">
    <source>
        <dbReference type="Proteomes" id="UP001194469"/>
    </source>
</evidence>
<reference evidence="3 4" key="1">
    <citation type="submission" date="2019-08" db="EMBL/GenBank/DDBJ databases">
        <authorList>
            <person name="Luo N."/>
        </authorList>
    </citation>
    <scope>NUCLEOTIDE SEQUENCE [LARGE SCALE GENOMIC DNA]</scope>
    <source>
        <strain evidence="3 4">NCIMB 9442</strain>
    </source>
</reference>
<evidence type="ECO:0000259" key="2">
    <source>
        <dbReference type="PROSITE" id="PS51176"/>
    </source>
</evidence>
<dbReference type="InterPro" id="IPR008927">
    <property type="entry name" value="6-PGluconate_DH-like_C_sf"/>
</dbReference>
<sequence length="263" mass="28429">MNAVKIALVGAGGRMGRLFADRLSAAGYAVGGVDRPLTQDALRHAVDGAAAVLLCVPVEVMDEVLRQVAPLLNGMQVLADITSVKVRPMQVMERHYAGPVVGTHPLFGPVPPAGDPAENLRVAVTPGDAAHESDVTLIERVFTDMGCVPFRTTADEHDEAAACIQGLNFITSVAYLATLAHRDELTPFITPSFRRRLDAARKMLTEDASLFEGMFEANPHSQTAVRSYLSFLNFAAAGDVDVLVDRAQWWWRSHTERGGVRPS</sequence>
<dbReference type="InterPro" id="IPR003099">
    <property type="entry name" value="Prephen_DH"/>
</dbReference>
<protein>
    <submittedName>
        <fullName evidence="3">Prephenate dehydrogenase</fullName>
    </submittedName>
</protein>
<dbReference type="EMBL" id="VRYY01000742">
    <property type="protein sequence ID" value="MBG3878845.1"/>
    <property type="molecule type" value="Genomic_DNA"/>
</dbReference>
<keyword evidence="4" id="KW-1185">Reference proteome</keyword>
<feature type="domain" description="Prephenate/arogenate dehydrogenase" evidence="2">
    <location>
        <begin position="4"/>
        <end position="263"/>
    </location>
</feature>
<dbReference type="RefSeq" id="WP_196610667.1">
    <property type="nucleotide sequence ID" value="NZ_VRYY01000742.1"/>
</dbReference>
<dbReference type="PANTHER" id="PTHR21363">
    <property type="entry name" value="PREPHENATE DEHYDROGENASE"/>
    <property type="match status" value="1"/>
</dbReference>
<accession>A0ABS0J8Q1</accession>
<dbReference type="PROSITE" id="PS51176">
    <property type="entry name" value="PDH_ADH"/>
    <property type="match status" value="1"/>
</dbReference>
<gene>
    <name evidence="3" type="ORF">FVW20_18035</name>
</gene>
<dbReference type="SUPFAM" id="SSF51735">
    <property type="entry name" value="NAD(P)-binding Rossmann-fold domains"/>
    <property type="match status" value="1"/>
</dbReference>
<dbReference type="InterPro" id="IPR046826">
    <property type="entry name" value="PDH_N"/>
</dbReference>
<organism evidence="3 4">
    <name type="scientific">Nitratidesulfovibrio oxamicus</name>
    <dbReference type="NCBI Taxonomy" id="32016"/>
    <lineage>
        <taxon>Bacteria</taxon>
        <taxon>Pseudomonadati</taxon>
        <taxon>Thermodesulfobacteriota</taxon>
        <taxon>Desulfovibrionia</taxon>
        <taxon>Desulfovibrionales</taxon>
        <taxon>Desulfovibrionaceae</taxon>
        <taxon>Nitratidesulfovibrio</taxon>
    </lineage>
</organism>
<keyword evidence="1" id="KW-0560">Oxidoreductase</keyword>
<dbReference type="Pfam" id="PF02153">
    <property type="entry name" value="PDH_N"/>
    <property type="match status" value="1"/>
</dbReference>
<dbReference type="Gene3D" id="1.10.3660.10">
    <property type="entry name" value="6-phosphogluconate dehydrogenase C-terminal like domain"/>
    <property type="match status" value="1"/>
</dbReference>
<dbReference type="InterPro" id="IPR050812">
    <property type="entry name" value="Preph/Arog_dehydrog"/>
</dbReference>
<dbReference type="SUPFAM" id="SSF48179">
    <property type="entry name" value="6-phosphogluconate dehydrogenase C-terminal domain-like"/>
    <property type="match status" value="1"/>
</dbReference>
<name>A0ABS0J8Q1_9BACT</name>
<evidence type="ECO:0000313" key="3">
    <source>
        <dbReference type="EMBL" id="MBG3878845.1"/>
    </source>
</evidence>
<proteinExistence type="predicted"/>
<dbReference type="PANTHER" id="PTHR21363:SF0">
    <property type="entry name" value="PREPHENATE DEHYDROGENASE [NADP(+)]"/>
    <property type="match status" value="1"/>
</dbReference>
<evidence type="ECO:0000256" key="1">
    <source>
        <dbReference type="ARBA" id="ARBA00023002"/>
    </source>
</evidence>
<dbReference type="InterPro" id="IPR036291">
    <property type="entry name" value="NAD(P)-bd_dom_sf"/>
</dbReference>